<name>A0A8H2LDE3_9FLAO</name>
<dbReference type="Proteomes" id="UP000323324">
    <property type="component" value="Unassembled WGS sequence"/>
</dbReference>
<protein>
    <submittedName>
        <fullName evidence="3">Cbb3-type cytochrome oxidase assembly protein CcoS</fullName>
    </submittedName>
</protein>
<keyword evidence="2" id="KW-0472">Membrane</keyword>
<dbReference type="PANTHER" id="PTHR41532">
    <property type="entry name" value="FIXS PROTEIN"/>
    <property type="match status" value="1"/>
</dbReference>
<dbReference type="NCBIfam" id="TIGR00847">
    <property type="entry name" value="ccoS"/>
    <property type="match status" value="1"/>
</dbReference>
<evidence type="ECO:0000256" key="2">
    <source>
        <dbReference type="SAM" id="Phobius"/>
    </source>
</evidence>
<keyword evidence="4" id="KW-1185">Reference proteome</keyword>
<dbReference type="EMBL" id="VSKM01000006">
    <property type="protein sequence ID" value="TYB74459.1"/>
    <property type="molecule type" value="Genomic_DNA"/>
</dbReference>
<feature type="transmembrane region" description="Helical" evidence="2">
    <location>
        <begin position="6"/>
        <end position="26"/>
    </location>
</feature>
<dbReference type="AlphaFoldDB" id="A0A8H2LDE3"/>
<reference evidence="3 4" key="1">
    <citation type="submission" date="2019-08" db="EMBL/GenBank/DDBJ databases">
        <title>Genomes of Antarctic Bizionia species.</title>
        <authorList>
            <person name="Bowman J.P."/>
        </authorList>
    </citation>
    <scope>NUCLEOTIDE SEQUENCE [LARGE SCALE GENOMIC DNA]</scope>
    <source>
        <strain evidence="3 4">HFD</strain>
    </source>
</reference>
<keyword evidence="2" id="KW-0812">Transmembrane</keyword>
<dbReference type="Pfam" id="PF03597">
    <property type="entry name" value="FixS"/>
    <property type="match status" value="1"/>
</dbReference>
<dbReference type="InterPro" id="IPR004714">
    <property type="entry name" value="Cyt_oxidase_maturation_cbb3"/>
</dbReference>
<sequence length="70" mass="8192">MNIIYMLLAISVFVALVFFAAFIYSVKKGQYDDMYTPSVRMLFEDELVDEKKETSKSTNETTPRKKRLTK</sequence>
<organism evidence="3 4">
    <name type="scientific">Bizionia saleffrena</name>
    <dbReference type="NCBI Taxonomy" id="291189"/>
    <lineage>
        <taxon>Bacteria</taxon>
        <taxon>Pseudomonadati</taxon>
        <taxon>Bacteroidota</taxon>
        <taxon>Flavobacteriia</taxon>
        <taxon>Flavobacteriales</taxon>
        <taxon>Flavobacteriaceae</taxon>
        <taxon>Bizionia</taxon>
    </lineage>
</organism>
<accession>A0A8H2LDE3</accession>
<proteinExistence type="predicted"/>
<dbReference type="RefSeq" id="WP_148369655.1">
    <property type="nucleotide sequence ID" value="NZ_VSKM01000006.1"/>
</dbReference>
<gene>
    <name evidence="3" type="primary">ccoS</name>
    <name evidence="3" type="ORF">ES676_07220</name>
</gene>
<feature type="region of interest" description="Disordered" evidence="1">
    <location>
        <begin position="48"/>
        <end position="70"/>
    </location>
</feature>
<dbReference type="PANTHER" id="PTHR41532:SF1">
    <property type="entry name" value="FIXS PROTEIN"/>
    <property type="match status" value="1"/>
</dbReference>
<keyword evidence="2" id="KW-1133">Transmembrane helix</keyword>
<evidence type="ECO:0000313" key="3">
    <source>
        <dbReference type="EMBL" id="TYB74459.1"/>
    </source>
</evidence>
<evidence type="ECO:0000256" key="1">
    <source>
        <dbReference type="SAM" id="MobiDB-lite"/>
    </source>
</evidence>
<comment type="caution">
    <text evidence="3">The sequence shown here is derived from an EMBL/GenBank/DDBJ whole genome shotgun (WGS) entry which is preliminary data.</text>
</comment>
<evidence type="ECO:0000313" key="4">
    <source>
        <dbReference type="Proteomes" id="UP000323324"/>
    </source>
</evidence>